<name>A0ABR3VAG5_HUMIN</name>
<evidence type="ECO:0000313" key="3">
    <source>
        <dbReference type="EMBL" id="KAL1838775.1"/>
    </source>
</evidence>
<organism evidence="3 4">
    <name type="scientific">Humicola insolens</name>
    <name type="common">Soft-rot fungus</name>
    <dbReference type="NCBI Taxonomy" id="85995"/>
    <lineage>
        <taxon>Eukaryota</taxon>
        <taxon>Fungi</taxon>
        <taxon>Dikarya</taxon>
        <taxon>Ascomycota</taxon>
        <taxon>Pezizomycotina</taxon>
        <taxon>Sordariomycetes</taxon>
        <taxon>Sordariomycetidae</taxon>
        <taxon>Sordariales</taxon>
        <taxon>Chaetomiaceae</taxon>
        <taxon>Mycothermus</taxon>
    </lineage>
</organism>
<evidence type="ECO:0000313" key="4">
    <source>
        <dbReference type="Proteomes" id="UP001583172"/>
    </source>
</evidence>
<gene>
    <name evidence="3" type="ORF">VTJ49DRAFT_2237</name>
</gene>
<evidence type="ECO:0000259" key="2">
    <source>
        <dbReference type="PROSITE" id="PS50911"/>
    </source>
</evidence>
<dbReference type="Pfam" id="PF05257">
    <property type="entry name" value="CHAP"/>
    <property type="match status" value="1"/>
</dbReference>
<dbReference type="InterPro" id="IPR007921">
    <property type="entry name" value="CHAP_dom"/>
</dbReference>
<keyword evidence="4" id="KW-1185">Reference proteome</keyword>
<proteinExistence type="predicted"/>
<dbReference type="EMBL" id="JAZGSY010000194">
    <property type="protein sequence ID" value="KAL1838775.1"/>
    <property type="molecule type" value="Genomic_DNA"/>
</dbReference>
<reference evidence="3 4" key="1">
    <citation type="journal article" date="2024" name="Commun. Biol.">
        <title>Comparative genomic analysis of thermophilic fungi reveals convergent evolutionary adaptations and gene losses.</title>
        <authorList>
            <person name="Steindorff A.S."/>
            <person name="Aguilar-Pontes M.V."/>
            <person name="Robinson A.J."/>
            <person name="Andreopoulos B."/>
            <person name="LaButti K."/>
            <person name="Kuo A."/>
            <person name="Mondo S."/>
            <person name="Riley R."/>
            <person name="Otillar R."/>
            <person name="Haridas S."/>
            <person name="Lipzen A."/>
            <person name="Grimwood J."/>
            <person name="Schmutz J."/>
            <person name="Clum A."/>
            <person name="Reid I.D."/>
            <person name="Moisan M.C."/>
            <person name="Butler G."/>
            <person name="Nguyen T.T.M."/>
            <person name="Dewar K."/>
            <person name="Conant G."/>
            <person name="Drula E."/>
            <person name="Henrissat B."/>
            <person name="Hansel C."/>
            <person name="Singer S."/>
            <person name="Hutchinson M.I."/>
            <person name="de Vries R.P."/>
            <person name="Natvig D.O."/>
            <person name="Powell A.J."/>
            <person name="Tsang A."/>
            <person name="Grigoriev I.V."/>
        </authorList>
    </citation>
    <scope>NUCLEOTIDE SEQUENCE [LARGE SCALE GENOMIC DNA]</scope>
    <source>
        <strain evidence="3 4">CBS 620.91</strain>
    </source>
</reference>
<protein>
    <recommendedName>
        <fullName evidence="2">Peptidase C51 domain-containing protein</fullName>
    </recommendedName>
</protein>
<dbReference type="Proteomes" id="UP001583172">
    <property type="component" value="Unassembled WGS sequence"/>
</dbReference>
<dbReference type="Gene3D" id="3.90.1720.10">
    <property type="entry name" value="endopeptidase domain like (from Nostoc punctiforme)"/>
    <property type="match status" value="1"/>
</dbReference>
<evidence type="ECO:0000256" key="1">
    <source>
        <dbReference type="SAM" id="SignalP"/>
    </source>
</evidence>
<feature type="chain" id="PRO_5045169138" description="Peptidase C51 domain-containing protein" evidence="1">
    <location>
        <begin position="21"/>
        <end position="250"/>
    </location>
</feature>
<keyword evidence="1" id="KW-0732">Signal</keyword>
<sequence>MKFLAIAAFIGTVAVPLASAYPVEDEFVDCYSGPDTTYDVEEVYPAGDEINVTCQIAGESVDSAETWFKTQDGCYVQDVYVHTGNETITPAICSSDDDSSDSNNSTITARAIVGRADVGSPIKDDYPSAYKSQCGGVDPWRYYKCQCVSFAAFRINKRLNIKFTNSYKGQAWGNAKTWYNAAKKAGVKANNTPKPGAIAWTDKGSAGHVAWVAKVSGDKVTVEEYNWNNPKRYGKRTVAKSSFKKYIHLK</sequence>
<feature type="domain" description="Peptidase C51" evidence="2">
    <location>
        <begin position="122"/>
        <end position="248"/>
    </location>
</feature>
<dbReference type="InterPro" id="IPR038765">
    <property type="entry name" value="Papain-like_cys_pep_sf"/>
</dbReference>
<comment type="caution">
    <text evidence="3">The sequence shown here is derived from an EMBL/GenBank/DDBJ whole genome shotgun (WGS) entry which is preliminary data.</text>
</comment>
<dbReference type="PROSITE" id="PS50911">
    <property type="entry name" value="CHAP"/>
    <property type="match status" value="1"/>
</dbReference>
<accession>A0ABR3VAG5</accession>
<dbReference type="SUPFAM" id="SSF54001">
    <property type="entry name" value="Cysteine proteinases"/>
    <property type="match status" value="1"/>
</dbReference>
<feature type="signal peptide" evidence="1">
    <location>
        <begin position="1"/>
        <end position="20"/>
    </location>
</feature>